<dbReference type="AntiFam" id="ANF00057">
    <property type="entry name" value="Translation of E. coli type CRISPR repeat"/>
</dbReference>
<dbReference type="EMBL" id="CAAHCS010000003">
    <property type="protein sequence ID" value="VGL70998.1"/>
    <property type="molecule type" value="Genomic_DNA"/>
</dbReference>
<proteinExistence type="predicted"/>
<dbReference type="AntiFam" id="ANF00006">
    <property type="entry name" value="Translation of CRISPR region"/>
</dbReference>
<evidence type="ECO:0000313" key="2">
    <source>
        <dbReference type="EMBL" id="VGL70998.1"/>
    </source>
</evidence>
<protein>
    <submittedName>
        <fullName evidence="3">Domain of uncharacterized function (DUF2825)</fullName>
    </submittedName>
</protein>
<evidence type="ECO:0000256" key="1">
    <source>
        <dbReference type="SAM" id="MobiDB-lite"/>
    </source>
</evidence>
<evidence type="ECO:0000313" key="3">
    <source>
        <dbReference type="EMBL" id="VGM40103.1"/>
    </source>
</evidence>
<reference evidence="3" key="1">
    <citation type="submission" date="2019-03" db="EMBL/GenBank/DDBJ databases">
        <authorList>
            <consortium name="Pathogen Informatics"/>
        </authorList>
    </citation>
    <scope>NUCLEOTIDE SEQUENCE</scope>
    <source>
        <strain evidence="3">5012STDY7626360</strain>
        <strain evidence="2">5012STDY7626446</strain>
    </source>
</reference>
<feature type="region of interest" description="Disordered" evidence="1">
    <location>
        <begin position="15"/>
        <end position="44"/>
    </location>
</feature>
<name>A0A486UQK1_KLEPN</name>
<sequence>MGIRYDNTVYGLSPLARGTRGNGNRPRGRGRFIPAGAGNTMSGTMPRLSGPVYPRWRGEHPMDPTFAVCVTGLSPLARGTLQLDARMNLLTRFIPAGAGNTRRMIDEVKIQAVYPRWRGEHDARIRSWFCHYGLSPLARGTPTFRRILVPSRRFIPAGAGNTMAQIQLIKISAVYPRWRGEHSTTAEGMKNLGGLSPLARGTLAMALAH</sequence>
<organism evidence="3">
    <name type="scientific">Klebsiella pneumoniae</name>
    <dbReference type="NCBI Taxonomy" id="573"/>
    <lineage>
        <taxon>Bacteria</taxon>
        <taxon>Pseudomonadati</taxon>
        <taxon>Pseudomonadota</taxon>
        <taxon>Gammaproteobacteria</taxon>
        <taxon>Enterobacterales</taxon>
        <taxon>Enterobacteriaceae</taxon>
        <taxon>Klebsiella/Raoultella group</taxon>
        <taxon>Klebsiella</taxon>
        <taxon>Klebsiella pneumoniae complex</taxon>
    </lineage>
</organism>
<dbReference type="EMBL" id="CAAHDG010000005">
    <property type="protein sequence ID" value="VGM40103.1"/>
    <property type="molecule type" value="Genomic_DNA"/>
</dbReference>
<gene>
    <name evidence="3" type="ORF">SAMEA4873561_01942</name>
    <name evidence="2" type="ORF">SAMEA4873648_02827</name>
</gene>
<dbReference type="AlphaFoldDB" id="A0A486UQK1"/>
<accession>A0A486UQK1</accession>